<comment type="caution">
    <text evidence="2">The sequence shown here is derived from an EMBL/GenBank/DDBJ whole genome shotgun (WGS) entry which is preliminary data.</text>
</comment>
<proteinExistence type="predicted"/>
<evidence type="ECO:0000313" key="3">
    <source>
        <dbReference type="Proteomes" id="UP000278222"/>
    </source>
</evidence>
<evidence type="ECO:0000313" key="2">
    <source>
        <dbReference type="EMBL" id="ROP83698.1"/>
    </source>
</evidence>
<accession>A0A3N1KZF4</accession>
<feature type="chain" id="PRO_5018250616" evidence="1">
    <location>
        <begin position="26"/>
        <end position="138"/>
    </location>
</feature>
<gene>
    <name evidence="2" type="ORF">EDC65_4347</name>
</gene>
<keyword evidence="1" id="KW-0732">Signal</keyword>
<dbReference type="EMBL" id="RJKX01000016">
    <property type="protein sequence ID" value="ROP83698.1"/>
    <property type="molecule type" value="Genomic_DNA"/>
</dbReference>
<organism evidence="2 3">
    <name type="scientific">Stella humosa</name>
    <dbReference type="NCBI Taxonomy" id="94"/>
    <lineage>
        <taxon>Bacteria</taxon>
        <taxon>Pseudomonadati</taxon>
        <taxon>Pseudomonadota</taxon>
        <taxon>Alphaproteobacteria</taxon>
        <taxon>Rhodospirillales</taxon>
        <taxon>Stellaceae</taxon>
        <taxon>Stella</taxon>
    </lineage>
</organism>
<keyword evidence="3" id="KW-1185">Reference proteome</keyword>
<dbReference type="Proteomes" id="UP000278222">
    <property type="component" value="Unassembled WGS sequence"/>
</dbReference>
<name>A0A3N1KZF4_9PROT</name>
<reference evidence="2 3" key="1">
    <citation type="submission" date="2018-11" db="EMBL/GenBank/DDBJ databases">
        <title>Genomic Encyclopedia of Type Strains, Phase IV (KMG-IV): sequencing the most valuable type-strain genomes for metagenomic binning, comparative biology and taxonomic classification.</title>
        <authorList>
            <person name="Goeker M."/>
        </authorList>
    </citation>
    <scope>NUCLEOTIDE SEQUENCE [LARGE SCALE GENOMIC DNA]</scope>
    <source>
        <strain evidence="2 3">DSM 5900</strain>
    </source>
</reference>
<protein>
    <submittedName>
        <fullName evidence="2">Uncharacterized protein</fullName>
    </submittedName>
</protein>
<dbReference type="AlphaFoldDB" id="A0A3N1KZF4"/>
<sequence length="138" mass="15448">MRYAGMAAAAIAALGVLAAAAPSHAQQFGMTFYNDSGQQIRVHVPNVYLGTIDIASQWDYTVQIGNGNMYYNPQFLDMNNNEICGWTVNSEYRSVYYRTCQHSGKNGDKNSSDTLSCNLEYQKHYDGTCEFTMTIKKN</sequence>
<evidence type="ECO:0000256" key="1">
    <source>
        <dbReference type="SAM" id="SignalP"/>
    </source>
</evidence>
<feature type="signal peptide" evidence="1">
    <location>
        <begin position="1"/>
        <end position="25"/>
    </location>
</feature>